<dbReference type="SMART" id="SM00304">
    <property type="entry name" value="HAMP"/>
    <property type="match status" value="1"/>
</dbReference>
<evidence type="ECO:0000313" key="17">
    <source>
        <dbReference type="EMBL" id="AGA68092.1"/>
    </source>
</evidence>
<dbReference type="InterPro" id="IPR003660">
    <property type="entry name" value="HAMP_dom"/>
</dbReference>
<evidence type="ECO:0000256" key="8">
    <source>
        <dbReference type="ARBA" id="ARBA00022741"/>
    </source>
</evidence>
<evidence type="ECO:0000256" key="1">
    <source>
        <dbReference type="ARBA" id="ARBA00000085"/>
    </source>
</evidence>
<evidence type="ECO:0000256" key="4">
    <source>
        <dbReference type="ARBA" id="ARBA00022475"/>
    </source>
</evidence>
<feature type="transmembrane region" description="Helical" evidence="14">
    <location>
        <begin position="21"/>
        <end position="42"/>
    </location>
</feature>
<dbReference type="PANTHER" id="PTHR45528:SF1">
    <property type="entry name" value="SENSOR HISTIDINE KINASE CPXA"/>
    <property type="match status" value="1"/>
</dbReference>
<keyword evidence="12" id="KW-0902">Two-component regulatory system</keyword>
<protein>
    <recommendedName>
        <fullName evidence="3">histidine kinase</fullName>
        <ecNumber evidence="3">2.7.13.3</ecNumber>
    </recommendedName>
</protein>
<dbReference type="InterPro" id="IPR004358">
    <property type="entry name" value="Sig_transdc_His_kin-like_C"/>
</dbReference>
<proteinExistence type="predicted"/>
<keyword evidence="13 14" id="KW-0472">Membrane</keyword>
<dbReference type="EMBL" id="CP003344">
    <property type="protein sequence ID" value="AGA68092.1"/>
    <property type="molecule type" value="Genomic_DNA"/>
</dbReference>
<accession>L0F4J9</accession>
<dbReference type="Gene3D" id="3.30.565.10">
    <property type="entry name" value="Histidine kinase-like ATPase, C-terminal domain"/>
    <property type="match status" value="1"/>
</dbReference>
<dbReference type="InterPro" id="IPR003661">
    <property type="entry name" value="HisK_dim/P_dom"/>
</dbReference>
<dbReference type="PRINTS" id="PR00344">
    <property type="entry name" value="BCTRLSENSOR"/>
</dbReference>
<dbReference type="SUPFAM" id="SSF47384">
    <property type="entry name" value="Homodimeric domain of signal transducing histidine kinase"/>
    <property type="match status" value="1"/>
</dbReference>
<evidence type="ECO:0000256" key="11">
    <source>
        <dbReference type="ARBA" id="ARBA00022989"/>
    </source>
</evidence>
<dbReference type="GO" id="GO:0005524">
    <property type="term" value="F:ATP binding"/>
    <property type="evidence" value="ECO:0007669"/>
    <property type="project" value="UniProtKB-KW"/>
</dbReference>
<evidence type="ECO:0000256" key="3">
    <source>
        <dbReference type="ARBA" id="ARBA00012438"/>
    </source>
</evidence>
<feature type="transmembrane region" description="Helical" evidence="14">
    <location>
        <begin position="147"/>
        <end position="167"/>
    </location>
</feature>
<gene>
    <name evidence="17" type="ordered locus">Desdi_0559</name>
</gene>
<dbReference type="KEGG" id="ddl:Desdi_0559"/>
<dbReference type="CDD" id="cd00075">
    <property type="entry name" value="HATPase"/>
    <property type="match status" value="1"/>
</dbReference>
<dbReference type="eggNOG" id="COG5002">
    <property type="taxonomic scope" value="Bacteria"/>
</dbReference>
<evidence type="ECO:0000259" key="16">
    <source>
        <dbReference type="PROSITE" id="PS50885"/>
    </source>
</evidence>
<dbReference type="Pfam" id="PF00672">
    <property type="entry name" value="HAMP"/>
    <property type="match status" value="1"/>
</dbReference>
<name>L0F4J9_DESDL</name>
<dbReference type="InterPro" id="IPR005467">
    <property type="entry name" value="His_kinase_dom"/>
</dbReference>
<dbReference type="SMART" id="SM00388">
    <property type="entry name" value="HisKA"/>
    <property type="match status" value="1"/>
</dbReference>
<evidence type="ECO:0000256" key="2">
    <source>
        <dbReference type="ARBA" id="ARBA00004651"/>
    </source>
</evidence>
<evidence type="ECO:0000259" key="15">
    <source>
        <dbReference type="PROSITE" id="PS50109"/>
    </source>
</evidence>
<keyword evidence="4" id="KW-1003">Cell membrane</keyword>
<keyword evidence="8" id="KW-0547">Nucleotide-binding</keyword>
<evidence type="ECO:0000256" key="7">
    <source>
        <dbReference type="ARBA" id="ARBA00022692"/>
    </source>
</evidence>
<dbReference type="PANTHER" id="PTHR45528">
    <property type="entry name" value="SENSOR HISTIDINE KINASE CPXA"/>
    <property type="match status" value="1"/>
</dbReference>
<dbReference type="HOGENOM" id="CLU_000445_89_6_9"/>
<evidence type="ECO:0000256" key="5">
    <source>
        <dbReference type="ARBA" id="ARBA00022553"/>
    </source>
</evidence>
<keyword evidence="9 17" id="KW-0418">Kinase</keyword>
<sequence length="479" mass="53591">MRDKARSSIVWKLNTKLFLRLLNIFVNLNFCLALVCVAGLFLHAEHIAGDAAEKLARTGLPSLESTEWLDLNGIEISPHTVEPEGFHLPLSIQPYFSSLTAAEIRSIELPDPGNLTMLERIRDVTYNVTVELDNRSYIISYRPQNTLQILITLFGIIVLIEFIMLLSNISSNGRMIRQTLRPIEQLAEATRSLSHDGTFSPEQLKDLAGKLDDINATRLDTRISVGETQSELKSLASAINGMLDRINDSYRSQVRFVSDASHELRTPISVIQGYANLLDRWGKKDEKTLQESIDAIKHETENMKGLVEQLLFLARGDNNTTALQMERFELSALAHVVLQETQMIDGGHEYASTLTSVYINADKGLIKQATRILIDNAMKYTPSGKRITLSVSREKNFARLTVQDEGIGIEPQAVPLIFERFFRTDESRTRTTGGSGLGLSIAQWITERHGGHLEVLSRLDVGTRISIILPLVPEAENQT</sequence>
<keyword evidence="6" id="KW-0808">Transferase</keyword>
<dbReference type="CDD" id="cd06225">
    <property type="entry name" value="HAMP"/>
    <property type="match status" value="1"/>
</dbReference>
<feature type="domain" description="HAMP" evidence="16">
    <location>
        <begin position="177"/>
        <end position="251"/>
    </location>
</feature>
<dbReference type="InterPro" id="IPR036890">
    <property type="entry name" value="HATPase_C_sf"/>
</dbReference>
<dbReference type="EC" id="2.7.13.3" evidence="3"/>
<evidence type="ECO:0000256" key="12">
    <source>
        <dbReference type="ARBA" id="ARBA00023012"/>
    </source>
</evidence>
<dbReference type="STRING" id="871963.Desdi_0559"/>
<dbReference type="GO" id="GO:0005886">
    <property type="term" value="C:plasma membrane"/>
    <property type="evidence" value="ECO:0007669"/>
    <property type="project" value="UniProtKB-SubCell"/>
</dbReference>
<dbReference type="Gene3D" id="1.10.287.130">
    <property type="match status" value="1"/>
</dbReference>
<dbReference type="SUPFAM" id="SSF55874">
    <property type="entry name" value="ATPase domain of HSP90 chaperone/DNA topoisomerase II/histidine kinase"/>
    <property type="match status" value="1"/>
</dbReference>
<dbReference type="CDD" id="cd00082">
    <property type="entry name" value="HisKA"/>
    <property type="match status" value="1"/>
</dbReference>
<keyword evidence="7 14" id="KW-0812">Transmembrane</keyword>
<keyword evidence="18" id="KW-1185">Reference proteome</keyword>
<keyword evidence="10" id="KW-0067">ATP-binding</keyword>
<dbReference type="FunFam" id="3.30.565.10:FF:000006">
    <property type="entry name" value="Sensor histidine kinase WalK"/>
    <property type="match status" value="1"/>
</dbReference>
<dbReference type="InterPro" id="IPR036097">
    <property type="entry name" value="HisK_dim/P_sf"/>
</dbReference>
<evidence type="ECO:0000256" key="14">
    <source>
        <dbReference type="SAM" id="Phobius"/>
    </source>
</evidence>
<evidence type="ECO:0000256" key="9">
    <source>
        <dbReference type="ARBA" id="ARBA00022777"/>
    </source>
</evidence>
<dbReference type="AlphaFoldDB" id="L0F4J9"/>
<evidence type="ECO:0000313" key="18">
    <source>
        <dbReference type="Proteomes" id="UP000010797"/>
    </source>
</evidence>
<dbReference type="PROSITE" id="PS50885">
    <property type="entry name" value="HAMP"/>
    <property type="match status" value="1"/>
</dbReference>
<evidence type="ECO:0000256" key="13">
    <source>
        <dbReference type="ARBA" id="ARBA00023136"/>
    </source>
</evidence>
<keyword evidence="5" id="KW-0597">Phosphoprotein</keyword>
<evidence type="ECO:0000256" key="6">
    <source>
        <dbReference type="ARBA" id="ARBA00022679"/>
    </source>
</evidence>
<dbReference type="InterPro" id="IPR050398">
    <property type="entry name" value="HssS/ArlS-like"/>
</dbReference>
<evidence type="ECO:0000256" key="10">
    <source>
        <dbReference type="ARBA" id="ARBA00022840"/>
    </source>
</evidence>
<feature type="domain" description="Histidine kinase" evidence="15">
    <location>
        <begin position="259"/>
        <end position="473"/>
    </location>
</feature>
<dbReference type="PROSITE" id="PS50109">
    <property type="entry name" value="HIS_KIN"/>
    <property type="match status" value="1"/>
</dbReference>
<dbReference type="RefSeq" id="WP_015261096.1">
    <property type="nucleotide sequence ID" value="NC_019903.1"/>
</dbReference>
<reference evidence="18" key="1">
    <citation type="submission" date="2012-02" db="EMBL/GenBank/DDBJ databases">
        <title>Complete sequence of Desulfitobacterium dichloroeliminans LMG P-21439.</title>
        <authorList>
            <person name="Lucas S."/>
            <person name="Han J."/>
            <person name="Lapidus A."/>
            <person name="Cheng J.-F."/>
            <person name="Goodwin L."/>
            <person name="Pitluck S."/>
            <person name="Peters L."/>
            <person name="Ovchinnikova G."/>
            <person name="Teshima H."/>
            <person name="Detter J.C."/>
            <person name="Han C."/>
            <person name="Tapia R."/>
            <person name="Land M."/>
            <person name="Hauser L."/>
            <person name="Kyrpides N."/>
            <person name="Ivanova N."/>
            <person name="Pagani I."/>
            <person name="Kruse T."/>
            <person name="de Vos W.M."/>
            <person name="Boon N."/>
            <person name="Smidt H."/>
            <person name="Woyke T."/>
        </authorList>
    </citation>
    <scope>NUCLEOTIDE SEQUENCE [LARGE SCALE GENOMIC DNA]</scope>
    <source>
        <strain evidence="18">LMG P-21439 / DCA1</strain>
    </source>
</reference>
<organism evidence="17 18">
    <name type="scientific">Desulfitobacterium dichloroeliminans (strain LMG P-21439 / DCA1)</name>
    <dbReference type="NCBI Taxonomy" id="871963"/>
    <lineage>
        <taxon>Bacteria</taxon>
        <taxon>Bacillati</taxon>
        <taxon>Bacillota</taxon>
        <taxon>Clostridia</taxon>
        <taxon>Eubacteriales</taxon>
        <taxon>Desulfitobacteriaceae</taxon>
        <taxon>Desulfitobacterium</taxon>
    </lineage>
</organism>
<dbReference type="OrthoDB" id="112712at2"/>
<comment type="subcellular location">
    <subcellularLocation>
        <location evidence="2">Cell membrane</location>
        <topology evidence="2">Multi-pass membrane protein</topology>
    </subcellularLocation>
</comment>
<dbReference type="InterPro" id="IPR003594">
    <property type="entry name" value="HATPase_dom"/>
</dbReference>
<dbReference type="FunFam" id="1.10.287.130:FF:000001">
    <property type="entry name" value="Two-component sensor histidine kinase"/>
    <property type="match status" value="1"/>
</dbReference>
<dbReference type="Pfam" id="PF02518">
    <property type="entry name" value="HATPase_c"/>
    <property type="match status" value="1"/>
</dbReference>
<dbReference type="GO" id="GO:0000155">
    <property type="term" value="F:phosphorelay sensor kinase activity"/>
    <property type="evidence" value="ECO:0007669"/>
    <property type="project" value="InterPro"/>
</dbReference>
<comment type="catalytic activity">
    <reaction evidence="1">
        <text>ATP + protein L-histidine = ADP + protein N-phospho-L-histidine.</text>
        <dbReference type="EC" id="2.7.13.3"/>
    </reaction>
</comment>
<dbReference type="SMART" id="SM00387">
    <property type="entry name" value="HATPase_c"/>
    <property type="match status" value="1"/>
</dbReference>
<keyword evidence="11 14" id="KW-1133">Transmembrane helix</keyword>
<dbReference type="Pfam" id="PF00512">
    <property type="entry name" value="HisKA"/>
    <property type="match status" value="1"/>
</dbReference>
<dbReference type="Proteomes" id="UP000010797">
    <property type="component" value="Chromosome"/>
</dbReference>